<feature type="domain" description="HU" evidence="3">
    <location>
        <begin position="2"/>
        <end position="123"/>
    </location>
</feature>
<evidence type="ECO:0000256" key="1">
    <source>
        <dbReference type="ARBA" id="ARBA00023125"/>
    </source>
</evidence>
<evidence type="ECO:0000313" key="7">
    <source>
        <dbReference type="Proteomes" id="UP000310032"/>
    </source>
</evidence>
<sequence>MINYSVYMMGNPIKPEMPEKAYAKAQVNEVIEFSQFVKHIADHNGVFSRGTVKGVVSDTCECLVEQLLNGNKIKFGELGIFSLSLKSEGAENIKKFTSDNITDVNILFTPGEDFENLRSRATFNPVSSRAAQQATYKAERAGETTVDLEAAKKKPSSGGGSDSESPEEI</sequence>
<reference evidence="5 7" key="2">
    <citation type="submission" date="2019-04" db="EMBL/GenBank/DDBJ databases">
        <title>Microbes associate with the intestines of laboratory mice.</title>
        <authorList>
            <person name="Navarre W."/>
            <person name="Wong E."/>
            <person name="Huang K."/>
            <person name="Tropini C."/>
            <person name="Ng K."/>
            <person name="Yu B."/>
        </authorList>
    </citation>
    <scope>NUCLEOTIDE SEQUENCE [LARGE SCALE GENOMIC DNA]</scope>
    <source>
        <strain evidence="5 7">NM39_I3</strain>
    </source>
</reference>
<feature type="region of interest" description="Disordered" evidence="2">
    <location>
        <begin position="133"/>
        <end position="169"/>
    </location>
</feature>
<dbReference type="EMBL" id="RAYI01000020">
    <property type="protein sequence ID" value="RLT73199.1"/>
    <property type="molecule type" value="Genomic_DNA"/>
</dbReference>
<evidence type="ECO:0000313" key="4">
    <source>
        <dbReference type="EMBL" id="RLT73199.1"/>
    </source>
</evidence>
<dbReference type="InterPro" id="IPR010992">
    <property type="entry name" value="IHF-like_DNA-bd_dom_sf"/>
</dbReference>
<dbReference type="NCBIfam" id="TIGR01201">
    <property type="entry name" value="HU_rel"/>
    <property type="match status" value="1"/>
</dbReference>
<evidence type="ECO:0000259" key="3">
    <source>
        <dbReference type="Pfam" id="PF18291"/>
    </source>
</evidence>
<dbReference type="GO" id="GO:0003677">
    <property type="term" value="F:DNA binding"/>
    <property type="evidence" value="ECO:0007669"/>
    <property type="project" value="UniProtKB-KW"/>
</dbReference>
<dbReference type="Proteomes" id="UP000310032">
    <property type="component" value="Unassembled WGS sequence"/>
</dbReference>
<name>A0A3L7ZNB3_PARDI</name>
<dbReference type="InterPro" id="IPR005902">
    <property type="entry name" value="HU_DNA-bd_put"/>
</dbReference>
<organism evidence="4 6">
    <name type="scientific">Parabacteroides distasonis</name>
    <dbReference type="NCBI Taxonomy" id="823"/>
    <lineage>
        <taxon>Bacteria</taxon>
        <taxon>Pseudomonadati</taxon>
        <taxon>Bacteroidota</taxon>
        <taxon>Bacteroidia</taxon>
        <taxon>Bacteroidales</taxon>
        <taxon>Tannerellaceae</taxon>
        <taxon>Parabacteroides</taxon>
    </lineage>
</organism>
<comment type="caution">
    <text evidence="4">The sequence shown here is derived from an EMBL/GenBank/DDBJ whole genome shotgun (WGS) entry which is preliminary data.</text>
</comment>
<reference evidence="4 6" key="1">
    <citation type="submission" date="2018-09" db="EMBL/GenBank/DDBJ databases">
        <title>Murine metabolic-syndrome-specific gut microbial biobank.</title>
        <authorList>
            <person name="Liu C."/>
        </authorList>
    </citation>
    <scope>NUCLEOTIDE SEQUENCE [LARGE SCALE GENOMIC DNA]</scope>
    <source>
        <strain evidence="4 6">8-P5</strain>
    </source>
</reference>
<evidence type="ECO:0000313" key="6">
    <source>
        <dbReference type="Proteomes" id="UP000278164"/>
    </source>
</evidence>
<dbReference type="OrthoDB" id="1012054at2"/>
<proteinExistence type="predicted"/>
<evidence type="ECO:0000256" key="2">
    <source>
        <dbReference type="SAM" id="MobiDB-lite"/>
    </source>
</evidence>
<evidence type="ECO:0000313" key="5">
    <source>
        <dbReference type="EMBL" id="TGY56190.1"/>
    </source>
</evidence>
<dbReference type="SUPFAM" id="SSF47729">
    <property type="entry name" value="IHF-like DNA-binding proteins"/>
    <property type="match status" value="1"/>
</dbReference>
<keyword evidence="1 4" id="KW-0238">DNA-binding</keyword>
<dbReference type="AlphaFoldDB" id="A0A3L7ZNB3"/>
<dbReference type="Pfam" id="PF18291">
    <property type="entry name" value="HU-HIG"/>
    <property type="match status" value="1"/>
</dbReference>
<dbReference type="Proteomes" id="UP000278164">
    <property type="component" value="Unassembled WGS sequence"/>
</dbReference>
<gene>
    <name evidence="4" type="ORF">D7V78_11680</name>
    <name evidence="5" type="ORF">E5342_12725</name>
</gene>
<dbReference type="InterPro" id="IPR041607">
    <property type="entry name" value="HU-HIG"/>
</dbReference>
<accession>A0A3L7ZNB3</accession>
<protein>
    <submittedName>
        <fullName evidence="4">DNA-binding protein</fullName>
    </submittedName>
</protein>
<dbReference type="EMBL" id="SRYM01000038">
    <property type="protein sequence ID" value="TGY56190.1"/>
    <property type="molecule type" value="Genomic_DNA"/>
</dbReference>
<dbReference type="RefSeq" id="WP_121736357.1">
    <property type="nucleotide sequence ID" value="NZ_QXXG01000032.1"/>
</dbReference>